<evidence type="ECO:0000313" key="2">
    <source>
        <dbReference type="EMBL" id="MPC92452.1"/>
    </source>
</evidence>
<sequence length="123" mass="13716">MGRRPARGRRRSPQASREYFGGCDRPTLPRERRLEEQLITGDEDESFSHPQFSVALRFGAVTPCEVSLEPEGIVTTLISQRRRPSEMDLCACRGGADERGTRSATRRVTAAQTHGTSHQPAFC</sequence>
<evidence type="ECO:0000313" key="3">
    <source>
        <dbReference type="Proteomes" id="UP000324222"/>
    </source>
</evidence>
<dbReference type="EMBL" id="VSRR010091326">
    <property type="protein sequence ID" value="MPC92452.1"/>
    <property type="molecule type" value="Genomic_DNA"/>
</dbReference>
<feature type="compositionally biased region" description="Basic residues" evidence="1">
    <location>
        <begin position="1"/>
        <end position="12"/>
    </location>
</feature>
<proteinExistence type="predicted"/>
<reference evidence="2 3" key="1">
    <citation type="submission" date="2019-05" db="EMBL/GenBank/DDBJ databases">
        <title>Another draft genome of Portunus trituberculatus and its Hox gene families provides insights of decapod evolution.</title>
        <authorList>
            <person name="Jeong J.-H."/>
            <person name="Song I."/>
            <person name="Kim S."/>
            <person name="Choi T."/>
            <person name="Kim D."/>
            <person name="Ryu S."/>
            <person name="Kim W."/>
        </authorList>
    </citation>
    <scope>NUCLEOTIDE SEQUENCE [LARGE SCALE GENOMIC DNA]</scope>
    <source>
        <tissue evidence="2">Muscle</tissue>
    </source>
</reference>
<protein>
    <submittedName>
        <fullName evidence="2">Uncharacterized protein</fullName>
    </submittedName>
</protein>
<feature type="region of interest" description="Disordered" evidence="1">
    <location>
        <begin position="93"/>
        <end position="123"/>
    </location>
</feature>
<evidence type="ECO:0000256" key="1">
    <source>
        <dbReference type="SAM" id="MobiDB-lite"/>
    </source>
</evidence>
<gene>
    <name evidence="2" type="ORF">E2C01_087541</name>
</gene>
<comment type="caution">
    <text evidence="2">The sequence shown here is derived from an EMBL/GenBank/DDBJ whole genome shotgun (WGS) entry which is preliminary data.</text>
</comment>
<feature type="compositionally biased region" description="Polar residues" evidence="1">
    <location>
        <begin position="110"/>
        <end position="123"/>
    </location>
</feature>
<accession>A0A5B7J8D9</accession>
<keyword evidence="3" id="KW-1185">Reference proteome</keyword>
<dbReference type="AlphaFoldDB" id="A0A5B7J8D9"/>
<feature type="region of interest" description="Disordered" evidence="1">
    <location>
        <begin position="1"/>
        <end position="27"/>
    </location>
</feature>
<name>A0A5B7J8D9_PORTR</name>
<organism evidence="2 3">
    <name type="scientific">Portunus trituberculatus</name>
    <name type="common">Swimming crab</name>
    <name type="synonym">Neptunus trituberculatus</name>
    <dbReference type="NCBI Taxonomy" id="210409"/>
    <lineage>
        <taxon>Eukaryota</taxon>
        <taxon>Metazoa</taxon>
        <taxon>Ecdysozoa</taxon>
        <taxon>Arthropoda</taxon>
        <taxon>Crustacea</taxon>
        <taxon>Multicrustacea</taxon>
        <taxon>Malacostraca</taxon>
        <taxon>Eumalacostraca</taxon>
        <taxon>Eucarida</taxon>
        <taxon>Decapoda</taxon>
        <taxon>Pleocyemata</taxon>
        <taxon>Brachyura</taxon>
        <taxon>Eubrachyura</taxon>
        <taxon>Portunoidea</taxon>
        <taxon>Portunidae</taxon>
        <taxon>Portuninae</taxon>
        <taxon>Portunus</taxon>
    </lineage>
</organism>
<dbReference type="Proteomes" id="UP000324222">
    <property type="component" value="Unassembled WGS sequence"/>
</dbReference>